<dbReference type="GO" id="GO:0016020">
    <property type="term" value="C:membrane"/>
    <property type="evidence" value="ECO:0007669"/>
    <property type="project" value="GOC"/>
</dbReference>
<dbReference type="Pfam" id="PF00535">
    <property type="entry name" value="Glycos_transf_2"/>
    <property type="match status" value="1"/>
</dbReference>
<evidence type="ECO:0000313" key="6">
    <source>
        <dbReference type="Proteomes" id="UP000034316"/>
    </source>
</evidence>
<dbReference type="CDD" id="cd06442">
    <property type="entry name" value="DPM1_like"/>
    <property type="match status" value="1"/>
</dbReference>
<protein>
    <submittedName>
        <fullName evidence="5">Glycosyl transferase family 2</fullName>
    </submittedName>
</protein>
<dbReference type="Proteomes" id="UP000034316">
    <property type="component" value="Unassembled WGS sequence"/>
</dbReference>
<evidence type="ECO:0000256" key="2">
    <source>
        <dbReference type="ARBA" id="ARBA00022676"/>
    </source>
</evidence>
<dbReference type="InterPro" id="IPR001173">
    <property type="entry name" value="Glyco_trans_2-like"/>
</dbReference>
<comment type="caution">
    <text evidence="5">The sequence shown here is derived from an EMBL/GenBank/DDBJ whole genome shotgun (WGS) entry which is preliminary data.</text>
</comment>
<dbReference type="STRING" id="1618333.UR93_C0005G0025"/>
<dbReference type="Gene3D" id="3.90.550.10">
    <property type="entry name" value="Spore Coat Polysaccharide Biosynthesis Protein SpsA, Chain A"/>
    <property type="match status" value="1"/>
</dbReference>
<accession>A0A0G0D418</accession>
<gene>
    <name evidence="5" type="ORF">UR93_C0005G0025</name>
</gene>
<dbReference type="GO" id="GO:0009247">
    <property type="term" value="P:glycolipid biosynthetic process"/>
    <property type="evidence" value="ECO:0007669"/>
    <property type="project" value="TreeGrafter"/>
</dbReference>
<proteinExistence type="inferred from homology"/>
<dbReference type="EMBL" id="LBRB01000005">
    <property type="protein sequence ID" value="KKP88969.1"/>
    <property type="molecule type" value="Genomic_DNA"/>
</dbReference>
<reference evidence="5 6" key="1">
    <citation type="journal article" date="2015" name="Nature">
        <title>rRNA introns, odd ribosomes, and small enigmatic genomes across a large radiation of phyla.</title>
        <authorList>
            <person name="Brown C.T."/>
            <person name="Hug L.A."/>
            <person name="Thomas B.C."/>
            <person name="Sharon I."/>
            <person name="Castelle C.J."/>
            <person name="Singh A."/>
            <person name="Wilkins M.J."/>
            <person name="Williams K.H."/>
            <person name="Banfield J.F."/>
        </authorList>
    </citation>
    <scope>NUCLEOTIDE SEQUENCE [LARGE SCALE GENOMIC DNA]</scope>
</reference>
<dbReference type="InterPro" id="IPR039528">
    <property type="entry name" value="DPM1-like"/>
</dbReference>
<evidence type="ECO:0000313" key="5">
    <source>
        <dbReference type="EMBL" id="KKP88969.1"/>
    </source>
</evidence>
<dbReference type="PANTHER" id="PTHR43398">
    <property type="entry name" value="DOLICHOL-PHOSPHATE MANNOSYLTRANSFERASE SUBUNIT 1"/>
    <property type="match status" value="1"/>
</dbReference>
<sequence length="239" mass="27525">MKYLVIVPTYNERKNIAEIIPQVLVISDTNEKVLDILVVDDNSPDKTYDVVKKFSIKDNRVNLLHRMNKEGLGKAYEAGFKWALEKNYDYIISMDADLSHQPKYLQNMLDGDKKIDLLVGSRYIKDGGVVGWDWKRQLNSRGANLATRIMLGIKTHDVTSGFKRFSRKLLAEIINFGIKSSGYAMLVETVYFAKRKKYRIAEFPIVFFDRRAGESKISGELKKSAKIVLRLALERFKHL</sequence>
<dbReference type="InterPro" id="IPR029044">
    <property type="entry name" value="Nucleotide-diphossugar_trans"/>
</dbReference>
<comment type="similarity">
    <text evidence="1">Belongs to the glycosyltransferase 2 family.</text>
</comment>
<dbReference type="SUPFAM" id="SSF53448">
    <property type="entry name" value="Nucleotide-diphospho-sugar transferases"/>
    <property type="match status" value="1"/>
</dbReference>
<keyword evidence="2" id="KW-0328">Glycosyltransferase</keyword>
<feature type="domain" description="Glycosyltransferase 2-like" evidence="4">
    <location>
        <begin position="5"/>
        <end position="173"/>
    </location>
</feature>
<dbReference type="GO" id="GO:0004582">
    <property type="term" value="F:dolichyl-phosphate beta-D-mannosyltransferase activity"/>
    <property type="evidence" value="ECO:0007669"/>
    <property type="project" value="InterPro"/>
</dbReference>
<name>A0A0G0D418_9BACT</name>
<dbReference type="PANTHER" id="PTHR43398:SF1">
    <property type="entry name" value="DOLICHOL-PHOSPHATE MANNOSYLTRANSFERASE SUBUNIT 1"/>
    <property type="match status" value="1"/>
</dbReference>
<keyword evidence="3 5" id="KW-0808">Transferase</keyword>
<evidence type="ECO:0000256" key="1">
    <source>
        <dbReference type="ARBA" id="ARBA00006739"/>
    </source>
</evidence>
<dbReference type="FunFam" id="3.90.550.10:FF:000122">
    <property type="entry name" value="Dolichol-phosphate mannosyltransferase subunit 1"/>
    <property type="match status" value="1"/>
</dbReference>
<dbReference type="AlphaFoldDB" id="A0A0G0D418"/>
<evidence type="ECO:0000259" key="4">
    <source>
        <dbReference type="Pfam" id="PF00535"/>
    </source>
</evidence>
<organism evidence="5 6">
    <name type="scientific">Berkelbacteria bacterium GW2011_GWA2_35_9</name>
    <dbReference type="NCBI Taxonomy" id="1618333"/>
    <lineage>
        <taxon>Bacteria</taxon>
        <taxon>Candidatus Berkelbacteria</taxon>
    </lineage>
</organism>
<evidence type="ECO:0000256" key="3">
    <source>
        <dbReference type="ARBA" id="ARBA00022679"/>
    </source>
</evidence>